<evidence type="ECO:0000313" key="1">
    <source>
        <dbReference type="EMBL" id="SES94238.1"/>
    </source>
</evidence>
<keyword evidence="2" id="KW-1185">Reference proteome</keyword>
<dbReference type="AlphaFoldDB" id="A0A1I0AJ23"/>
<sequence>MKVLYIFLLSTKRKKDILSSSINSTYFYTPLQKIKLGDAYEQKKDTAKKIQG</sequence>
<accession>A0A1I0AJ23</accession>
<organism evidence="1 2">
    <name type="scientific">Natronincola peptidivorans</name>
    <dbReference type="NCBI Taxonomy" id="426128"/>
    <lineage>
        <taxon>Bacteria</taxon>
        <taxon>Bacillati</taxon>
        <taxon>Bacillota</taxon>
        <taxon>Clostridia</taxon>
        <taxon>Peptostreptococcales</taxon>
        <taxon>Natronincolaceae</taxon>
        <taxon>Natronincola</taxon>
    </lineage>
</organism>
<name>A0A1I0AJ23_9FIRM</name>
<evidence type="ECO:0000313" key="2">
    <source>
        <dbReference type="Proteomes" id="UP000199568"/>
    </source>
</evidence>
<dbReference type="EMBL" id="FOHU01000003">
    <property type="protein sequence ID" value="SES94238.1"/>
    <property type="molecule type" value="Genomic_DNA"/>
</dbReference>
<protein>
    <submittedName>
        <fullName evidence="1">Uncharacterized protein</fullName>
    </submittedName>
</protein>
<gene>
    <name evidence="1" type="ORF">SAMN05660297_00945</name>
</gene>
<reference evidence="1 2" key="1">
    <citation type="submission" date="2016-10" db="EMBL/GenBank/DDBJ databases">
        <authorList>
            <person name="de Groot N.N."/>
        </authorList>
    </citation>
    <scope>NUCLEOTIDE SEQUENCE [LARGE SCALE GENOMIC DNA]</scope>
    <source>
        <strain evidence="1 2">DSM 18979</strain>
    </source>
</reference>
<proteinExistence type="predicted"/>
<dbReference type="Proteomes" id="UP000199568">
    <property type="component" value="Unassembled WGS sequence"/>
</dbReference>